<reference evidence="1" key="1">
    <citation type="journal article" date="2015" name="Nature">
        <title>Complex archaea that bridge the gap between prokaryotes and eukaryotes.</title>
        <authorList>
            <person name="Spang A."/>
            <person name="Saw J.H."/>
            <person name="Jorgensen S.L."/>
            <person name="Zaremba-Niedzwiedzka K."/>
            <person name="Martijn J."/>
            <person name="Lind A.E."/>
            <person name="van Eijk R."/>
            <person name="Schleper C."/>
            <person name="Guy L."/>
            <person name="Ettema T.J."/>
        </authorList>
    </citation>
    <scope>NUCLEOTIDE SEQUENCE</scope>
</reference>
<gene>
    <name evidence="1" type="ORF">LCGC14_0728980</name>
</gene>
<dbReference type="AlphaFoldDB" id="A0A0F9SVE6"/>
<comment type="caution">
    <text evidence="1">The sequence shown here is derived from an EMBL/GenBank/DDBJ whole genome shotgun (WGS) entry which is preliminary data.</text>
</comment>
<name>A0A0F9SVE6_9ZZZZ</name>
<protein>
    <submittedName>
        <fullName evidence="1">Uncharacterized protein</fullName>
    </submittedName>
</protein>
<dbReference type="EMBL" id="LAZR01001681">
    <property type="protein sequence ID" value="KKN40876.1"/>
    <property type="molecule type" value="Genomic_DNA"/>
</dbReference>
<sequence length="125" mass="14663">MNEETNSTLDKLVEEGLIEMVDVKDEEWDYAMYTEKGNERIRKLFIKFNKNLEGVTEDVPKFEKVIMAFMKEYVGLFNTKSYAEASDTEVRATVKLKLQEIALEIFKKPYINSNVLVSIYWGKFI</sequence>
<evidence type="ECO:0000313" key="1">
    <source>
        <dbReference type="EMBL" id="KKN40876.1"/>
    </source>
</evidence>
<accession>A0A0F9SVE6</accession>
<organism evidence="1">
    <name type="scientific">marine sediment metagenome</name>
    <dbReference type="NCBI Taxonomy" id="412755"/>
    <lineage>
        <taxon>unclassified sequences</taxon>
        <taxon>metagenomes</taxon>
        <taxon>ecological metagenomes</taxon>
    </lineage>
</organism>
<proteinExistence type="predicted"/>